<organism evidence="2 3">
    <name type="scientific">Pontibacter populi</name>
    <dbReference type="NCBI Taxonomy" id="890055"/>
    <lineage>
        <taxon>Bacteria</taxon>
        <taxon>Pseudomonadati</taxon>
        <taxon>Bacteroidota</taxon>
        <taxon>Cytophagia</taxon>
        <taxon>Cytophagales</taxon>
        <taxon>Hymenobacteraceae</taxon>
        <taxon>Pontibacter</taxon>
    </lineage>
</organism>
<gene>
    <name evidence="2" type="ORF">ABS362_01265</name>
</gene>
<evidence type="ECO:0000313" key="2">
    <source>
        <dbReference type="EMBL" id="MER2996152.1"/>
    </source>
</evidence>
<sequence length="223" mass="23732">MLGLASLALGSVSGLNQLLTARKQQRMADRIQAVKPEYQIAGALHENVANARNMANGNMPGMGNALNQIHATSANGARAAALSGSGNNALATIAAMQGQEANALNNLHDQQANYRMQMQGNLQGQLNNLAQEQRNKWQYDKADKYTEDSAAKSALTGAAMNNKHSAISSLSNLAITGLQGLKSKKQGQDEQHQSNVSNYHRGQLNGVKSTPLFGGTLSSYPFQ</sequence>
<dbReference type="EMBL" id="JBEOKT010000001">
    <property type="protein sequence ID" value="MER2996152.1"/>
    <property type="molecule type" value="Genomic_DNA"/>
</dbReference>
<reference evidence="2 3" key="1">
    <citation type="submission" date="2024-06" db="EMBL/GenBank/DDBJ databases">
        <title>Pontibacter populi HYL7-15.</title>
        <authorList>
            <person name="Kim M.K."/>
        </authorList>
    </citation>
    <scope>NUCLEOTIDE SEQUENCE [LARGE SCALE GENOMIC DNA]</scope>
    <source>
        <strain evidence="2 3">HYL7-15</strain>
    </source>
</reference>
<feature type="region of interest" description="Disordered" evidence="1">
    <location>
        <begin position="181"/>
        <end position="210"/>
    </location>
</feature>
<dbReference type="Proteomes" id="UP001476807">
    <property type="component" value="Unassembled WGS sequence"/>
</dbReference>
<dbReference type="RefSeq" id="WP_350410287.1">
    <property type="nucleotide sequence ID" value="NZ_JBEOKT010000001.1"/>
</dbReference>
<comment type="caution">
    <text evidence="2">The sequence shown here is derived from an EMBL/GenBank/DDBJ whole genome shotgun (WGS) entry which is preliminary data.</text>
</comment>
<name>A0ABV1RPR3_9BACT</name>
<accession>A0ABV1RPR3</accession>
<evidence type="ECO:0000256" key="1">
    <source>
        <dbReference type="SAM" id="MobiDB-lite"/>
    </source>
</evidence>
<protein>
    <submittedName>
        <fullName evidence="2">Uncharacterized protein</fullName>
    </submittedName>
</protein>
<keyword evidence="3" id="KW-1185">Reference proteome</keyword>
<evidence type="ECO:0000313" key="3">
    <source>
        <dbReference type="Proteomes" id="UP001476807"/>
    </source>
</evidence>
<proteinExistence type="predicted"/>